<gene>
    <name evidence="6" type="ORF">ASPWEDRAFT_167054</name>
</gene>
<accession>A0A1L9S1K4</accession>
<dbReference type="InterPro" id="IPR050416">
    <property type="entry name" value="FAD-linked_Oxidoreductase"/>
</dbReference>
<keyword evidence="3" id="KW-0274">FAD</keyword>
<dbReference type="Pfam" id="PF08031">
    <property type="entry name" value="BBE"/>
    <property type="match status" value="1"/>
</dbReference>
<dbReference type="STRING" id="1073089.A0A1L9S1K4"/>
<dbReference type="Gene3D" id="3.30.465.10">
    <property type="match status" value="1"/>
</dbReference>
<organism evidence="6 7">
    <name type="scientific">Aspergillus wentii DTO 134E9</name>
    <dbReference type="NCBI Taxonomy" id="1073089"/>
    <lineage>
        <taxon>Eukaryota</taxon>
        <taxon>Fungi</taxon>
        <taxon>Dikarya</taxon>
        <taxon>Ascomycota</taxon>
        <taxon>Pezizomycotina</taxon>
        <taxon>Eurotiomycetes</taxon>
        <taxon>Eurotiomycetidae</taxon>
        <taxon>Eurotiales</taxon>
        <taxon>Aspergillaceae</taxon>
        <taxon>Aspergillus</taxon>
        <taxon>Aspergillus subgen. Cremei</taxon>
    </lineage>
</organism>
<evidence type="ECO:0000313" key="7">
    <source>
        <dbReference type="Proteomes" id="UP000184383"/>
    </source>
</evidence>
<keyword evidence="2" id="KW-0285">Flavoprotein</keyword>
<dbReference type="InterPro" id="IPR036318">
    <property type="entry name" value="FAD-bd_PCMH-like_sf"/>
</dbReference>
<dbReference type="InterPro" id="IPR006094">
    <property type="entry name" value="Oxid_FAD_bind_N"/>
</dbReference>
<dbReference type="GeneID" id="63745953"/>
<dbReference type="PANTHER" id="PTHR42973">
    <property type="entry name" value="BINDING OXIDOREDUCTASE, PUTATIVE (AFU_ORTHOLOGUE AFUA_1G17690)-RELATED"/>
    <property type="match status" value="1"/>
</dbReference>
<dbReference type="EMBL" id="KV878209">
    <property type="protein sequence ID" value="OJJ41013.1"/>
    <property type="molecule type" value="Genomic_DNA"/>
</dbReference>
<evidence type="ECO:0000256" key="2">
    <source>
        <dbReference type="ARBA" id="ARBA00022630"/>
    </source>
</evidence>
<dbReference type="PROSITE" id="PS51387">
    <property type="entry name" value="FAD_PCMH"/>
    <property type="match status" value="1"/>
</dbReference>
<feature type="domain" description="FAD-binding PCMH-type" evidence="5">
    <location>
        <begin position="49"/>
        <end position="222"/>
    </location>
</feature>
<evidence type="ECO:0000256" key="1">
    <source>
        <dbReference type="ARBA" id="ARBA00005466"/>
    </source>
</evidence>
<dbReference type="OrthoDB" id="407275at2759"/>
<dbReference type="Gene3D" id="3.40.462.20">
    <property type="match status" value="1"/>
</dbReference>
<dbReference type="InterPro" id="IPR016166">
    <property type="entry name" value="FAD-bd_PCMH"/>
</dbReference>
<keyword evidence="4" id="KW-0560">Oxidoreductase</keyword>
<dbReference type="InterPro" id="IPR016169">
    <property type="entry name" value="FAD-bd_PCMH_sub2"/>
</dbReference>
<dbReference type="RefSeq" id="XP_040694689.1">
    <property type="nucleotide sequence ID" value="XM_040830105.1"/>
</dbReference>
<dbReference type="VEuPathDB" id="FungiDB:ASPWEDRAFT_167054"/>
<dbReference type="Pfam" id="PF01565">
    <property type="entry name" value="FAD_binding_4"/>
    <property type="match status" value="1"/>
</dbReference>
<reference evidence="7" key="1">
    <citation type="journal article" date="2017" name="Genome Biol.">
        <title>Comparative genomics reveals high biological diversity and specific adaptations in the industrially and medically important fungal genus Aspergillus.</title>
        <authorList>
            <person name="de Vries R.P."/>
            <person name="Riley R."/>
            <person name="Wiebenga A."/>
            <person name="Aguilar-Osorio G."/>
            <person name="Amillis S."/>
            <person name="Uchima C.A."/>
            <person name="Anderluh G."/>
            <person name="Asadollahi M."/>
            <person name="Askin M."/>
            <person name="Barry K."/>
            <person name="Battaglia E."/>
            <person name="Bayram O."/>
            <person name="Benocci T."/>
            <person name="Braus-Stromeyer S.A."/>
            <person name="Caldana C."/>
            <person name="Canovas D."/>
            <person name="Cerqueira G.C."/>
            <person name="Chen F."/>
            <person name="Chen W."/>
            <person name="Choi C."/>
            <person name="Clum A."/>
            <person name="Dos Santos R.A."/>
            <person name="Damasio A.R."/>
            <person name="Diallinas G."/>
            <person name="Emri T."/>
            <person name="Fekete E."/>
            <person name="Flipphi M."/>
            <person name="Freyberg S."/>
            <person name="Gallo A."/>
            <person name="Gournas C."/>
            <person name="Habgood R."/>
            <person name="Hainaut M."/>
            <person name="Harispe M.L."/>
            <person name="Henrissat B."/>
            <person name="Hilden K.S."/>
            <person name="Hope R."/>
            <person name="Hossain A."/>
            <person name="Karabika E."/>
            <person name="Karaffa L."/>
            <person name="Karanyi Z."/>
            <person name="Krasevec N."/>
            <person name="Kuo A."/>
            <person name="Kusch H."/>
            <person name="LaButti K."/>
            <person name="Lagendijk E.L."/>
            <person name="Lapidus A."/>
            <person name="Levasseur A."/>
            <person name="Lindquist E."/>
            <person name="Lipzen A."/>
            <person name="Logrieco A.F."/>
            <person name="MacCabe A."/>
            <person name="Maekelae M.R."/>
            <person name="Malavazi I."/>
            <person name="Melin P."/>
            <person name="Meyer V."/>
            <person name="Mielnichuk N."/>
            <person name="Miskei M."/>
            <person name="Molnar A.P."/>
            <person name="Mule G."/>
            <person name="Ngan C.Y."/>
            <person name="Orejas M."/>
            <person name="Orosz E."/>
            <person name="Ouedraogo J.P."/>
            <person name="Overkamp K.M."/>
            <person name="Park H.-S."/>
            <person name="Perrone G."/>
            <person name="Piumi F."/>
            <person name="Punt P.J."/>
            <person name="Ram A.F."/>
            <person name="Ramon A."/>
            <person name="Rauscher S."/>
            <person name="Record E."/>
            <person name="Riano-Pachon D.M."/>
            <person name="Robert V."/>
            <person name="Roehrig J."/>
            <person name="Ruller R."/>
            <person name="Salamov A."/>
            <person name="Salih N.S."/>
            <person name="Samson R.A."/>
            <person name="Sandor E."/>
            <person name="Sanguinetti M."/>
            <person name="Schuetze T."/>
            <person name="Sepcic K."/>
            <person name="Shelest E."/>
            <person name="Sherlock G."/>
            <person name="Sophianopoulou V."/>
            <person name="Squina F.M."/>
            <person name="Sun H."/>
            <person name="Susca A."/>
            <person name="Todd R.B."/>
            <person name="Tsang A."/>
            <person name="Unkles S.E."/>
            <person name="van de Wiele N."/>
            <person name="van Rossen-Uffink D."/>
            <person name="Oliveira J.V."/>
            <person name="Vesth T.C."/>
            <person name="Visser J."/>
            <person name="Yu J.-H."/>
            <person name="Zhou M."/>
            <person name="Andersen M.R."/>
            <person name="Archer D.B."/>
            <person name="Baker S.E."/>
            <person name="Benoit I."/>
            <person name="Brakhage A.A."/>
            <person name="Braus G.H."/>
            <person name="Fischer R."/>
            <person name="Frisvad J.C."/>
            <person name="Goldman G.H."/>
            <person name="Houbraken J."/>
            <person name="Oakley B."/>
            <person name="Pocsi I."/>
            <person name="Scazzocchio C."/>
            <person name="Seiboth B."/>
            <person name="vanKuyk P.A."/>
            <person name="Wortman J."/>
            <person name="Dyer P.S."/>
            <person name="Grigoriev I.V."/>
        </authorList>
    </citation>
    <scope>NUCLEOTIDE SEQUENCE [LARGE SCALE GENOMIC DNA]</scope>
    <source>
        <strain evidence="7">DTO 134E9</strain>
    </source>
</reference>
<dbReference type="Proteomes" id="UP000184383">
    <property type="component" value="Unassembled WGS sequence"/>
</dbReference>
<dbReference type="AlphaFoldDB" id="A0A1L9S1K4"/>
<name>A0A1L9S1K4_ASPWE</name>
<dbReference type="SUPFAM" id="SSF56176">
    <property type="entry name" value="FAD-binding/transporter-associated domain-like"/>
    <property type="match status" value="1"/>
</dbReference>
<protein>
    <recommendedName>
        <fullName evidence="5">FAD-binding PCMH-type domain-containing protein</fullName>
    </recommendedName>
</protein>
<sequence length="481" mass="51525">MGITASSTGRDCLLSAVGGNPALVTFHGGLLQGGLLYQPLAVQPYNLNWPVTPIAVTFPKTSQQVAEIVKCAADNGYKVQPKSGGHSYGNYGLGGTDGAVVVDLKHFQQFSMDETTYHATIGAGTLLGDVTSRLYKAGGRAMAHGVCPHVGVGGHFTIGGLGPTSRQWGSALDHVEEVEVVLANSSIVRASNTENPDVFFAVKGAAASFGIVTEFKVRTEPAPSEAVQYSYTLNLGSAHERARLFKDWQAFISNPNLTRKFGTVLTILDHGILLSGTFYGSKDEYDALDLENRFPLTGPGEVIVLTDWLGMTGHAIEDLVVGIAGDVPCSFYAKSMSFTPDSLIPSSAIDDLFNYLDTVDKGTPTWFISFDLEGGATNDYAVNATAYSHRNALYWLQSYAISPLGPVSDTTIEFLNGINRLIAKSMPQADLSAYPGYVDPLMRNAQSAYWGPNLPRLQGIKASIDPKDVFHNPQSVNVAKD</sequence>
<dbReference type="GO" id="GO:0071949">
    <property type="term" value="F:FAD binding"/>
    <property type="evidence" value="ECO:0007669"/>
    <property type="project" value="InterPro"/>
</dbReference>
<dbReference type="InterPro" id="IPR012951">
    <property type="entry name" value="BBE"/>
</dbReference>
<evidence type="ECO:0000313" key="6">
    <source>
        <dbReference type="EMBL" id="OJJ41013.1"/>
    </source>
</evidence>
<dbReference type="GO" id="GO:0016491">
    <property type="term" value="F:oxidoreductase activity"/>
    <property type="evidence" value="ECO:0007669"/>
    <property type="project" value="UniProtKB-KW"/>
</dbReference>
<evidence type="ECO:0000259" key="5">
    <source>
        <dbReference type="PROSITE" id="PS51387"/>
    </source>
</evidence>
<dbReference type="PANTHER" id="PTHR42973:SF17">
    <property type="entry name" value="OXIDASE, PUTATIVE (AFU_ORTHOLOGUE AFUA_6G14340)-RELATED"/>
    <property type="match status" value="1"/>
</dbReference>
<comment type="similarity">
    <text evidence="1">Belongs to the oxygen-dependent FAD-linked oxidoreductase family.</text>
</comment>
<keyword evidence="7" id="KW-1185">Reference proteome</keyword>
<proteinExistence type="inferred from homology"/>
<evidence type="ECO:0000256" key="3">
    <source>
        <dbReference type="ARBA" id="ARBA00022827"/>
    </source>
</evidence>
<evidence type="ECO:0000256" key="4">
    <source>
        <dbReference type="ARBA" id="ARBA00023002"/>
    </source>
</evidence>